<feature type="compositionally biased region" description="Basic and acidic residues" evidence="1">
    <location>
        <begin position="131"/>
        <end position="144"/>
    </location>
</feature>
<sequence>MVDEKTDEDTVKINELNETNDEVKRSANDSHDSSVHNDDTYKDGDHSFFDTHNVLEMTAQDSYEEFSDDVDDEFNNYSEASADEDIKAAMNEALDEPAGQGLEEGDEREVKSEDLNGLEDEKISESGQDEATQKEKDYMDHSKIEAALNSEHGEDITFHQKEEEKVSNDDVSATQNDIHKATEEQEEVNEGESDKRGTNLSFEDQKYDESQMKDEQSIIGKPDELDKRSTFSASSSASSSSSKSGKDAFSYDWQSATPQSKEANADSASHEKNSQEHPEEYSSIASNGSQKSHIEETKAELNRDIVLENKMDEGKENTEDAETDTKMKDLSVAPKEATTSTLNSLESGDATLQATSSTLFVNSTQRIEPSERDVENQNSLSFPANTDVNISSPQPAKDTSNDYTEDELPNFVLDPASDMANLNDGFSRLELDNTSRSSNSTYEESQYNGGSLEPSTQISRGRHDSFYARATSPVSSAISWFSSKRSDLSPDVSSTTSFYLEEVLAKNPSLIDDNRKKEIMNFLETERHMIPSEEIYNLLFEFIENPLKVLREKSEEIHDLIFSHEVQGVHTVLWKSISAWSSFENERQYSDLVRKSCESDKAIRKDLDRTFPPEILERFFSNRDQKSPDIVSDSIANLHKVLRSLANAIPEVGYTQGMSWIAGSLLMYLPPPQAFSMLVFLFKEYNLQSIFSPELKGLSRIMYQFTQLVEDFMPALAIHLKKNEIDTCSYASEWFLTLFAYKFPLNIVAKIYDILLFYGPTILLNIGLGLLNNSEKILLKLNNDELITYLKDNIFSSFMLGDEPDQYDMTKILQCAFAFEISKSSIDKYGHEFDISLLTEREVDTQLETTKNTNKSLNDHFSVLSESMSKLQIEHESMSSMLVQEKLVLKRQAEEQAGMESKVASLHGQLSKIRSEVESSFQGEMEAIIAENLKIMSEGQVLEDELFRKEKLLAETKVNLATMDGEYMLAIQKWSQLMNRIKNG</sequence>
<feature type="domain" description="Rab-GAP TBC" evidence="2">
    <location>
        <begin position="564"/>
        <end position="759"/>
    </location>
</feature>
<dbReference type="Proteomes" id="UP000015464">
    <property type="component" value="Unassembled WGS sequence"/>
</dbReference>
<dbReference type="EMBL" id="KE546993">
    <property type="protein sequence ID" value="EPY50217.1"/>
    <property type="molecule type" value="Genomic_DNA"/>
</dbReference>
<dbReference type="Gene3D" id="1.10.472.80">
    <property type="entry name" value="Ypt/Rab-GAP domain of gyp1p, domain 3"/>
    <property type="match status" value="1"/>
</dbReference>
<dbReference type="Gene3D" id="1.10.8.270">
    <property type="entry name" value="putative rabgap domain of human tbc1 domain family member 14 like domains"/>
    <property type="match status" value="1"/>
</dbReference>
<dbReference type="RefSeq" id="XP_013024703.1">
    <property type="nucleotide sequence ID" value="XM_013169249.1"/>
</dbReference>
<proteinExistence type="predicted"/>
<dbReference type="PANTHER" id="PTHR47219:SF9">
    <property type="entry name" value="GTPASE ACTIVATING PROTEIN AND CENTROSOME-ASSOCIATED, ISOFORM B"/>
    <property type="match status" value="1"/>
</dbReference>
<dbReference type="InterPro" id="IPR050302">
    <property type="entry name" value="Rab_GAP_TBC_domain"/>
</dbReference>
<gene>
    <name evidence="3" type="ORF">SPOG_00978</name>
</gene>
<dbReference type="eggNOG" id="KOG1102">
    <property type="taxonomic scope" value="Eukaryota"/>
</dbReference>
<feature type="compositionally biased region" description="Polar residues" evidence="1">
    <location>
        <begin position="376"/>
        <end position="402"/>
    </location>
</feature>
<accession>S9WZR6</accession>
<evidence type="ECO:0000259" key="2">
    <source>
        <dbReference type="PROSITE" id="PS50086"/>
    </source>
</evidence>
<feature type="compositionally biased region" description="Basic and acidic residues" evidence="1">
    <location>
        <begin position="21"/>
        <end position="44"/>
    </location>
</feature>
<feature type="region of interest" description="Disordered" evidence="1">
    <location>
        <begin position="362"/>
        <end position="409"/>
    </location>
</feature>
<feature type="compositionally biased region" description="Polar residues" evidence="1">
    <location>
        <begin position="337"/>
        <end position="349"/>
    </location>
</feature>
<feature type="region of interest" description="Disordered" evidence="1">
    <location>
        <begin position="1"/>
        <end position="44"/>
    </location>
</feature>
<feature type="region of interest" description="Disordered" evidence="1">
    <location>
        <begin position="89"/>
        <end position="349"/>
    </location>
</feature>
<feature type="compositionally biased region" description="Basic and acidic residues" evidence="1">
    <location>
        <begin position="292"/>
        <end position="329"/>
    </location>
</feature>
<dbReference type="STRING" id="653667.S9WZR6"/>
<evidence type="ECO:0000256" key="1">
    <source>
        <dbReference type="SAM" id="MobiDB-lite"/>
    </source>
</evidence>
<name>S9WZR6_SCHCR</name>
<dbReference type="AlphaFoldDB" id="S9WZR6"/>
<dbReference type="OrthoDB" id="295078at2759"/>
<feature type="compositionally biased region" description="Low complexity" evidence="1">
    <location>
        <begin position="232"/>
        <end position="243"/>
    </location>
</feature>
<feature type="compositionally biased region" description="Polar residues" evidence="1">
    <location>
        <begin position="252"/>
        <end position="262"/>
    </location>
</feature>
<dbReference type="Pfam" id="PF23436">
    <property type="entry name" value="RabGap-TBC_2"/>
    <property type="match status" value="1"/>
</dbReference>
<feature type="compositionally biased region" description="Basic and acidic residues" evidence="1">
    <location>
        <begin position="108"/>
        <end position="124"/>
    </location>
</feature>
<organism evidence="3 4">
    <name type="scientific">Schizosaccharomyces cryophilus (strain OY26 / ATCC MYA-4695 / CBS 11777 / NBRC 106824 / NRRL Y48691)</name>
    <name type="common">Fission yeast</name>
    <dbReference type="NCBI Taxonomy" id="653667"/>
    <lineage>
        <taxon>Eukaryota</taxon>
        <taxon>Fungi</taxon>
        <taxon>Dikarya</taxon>
        <taxon>Ascomycota</taxon>
        <taxon>Taphrinomycotina</taxon>
        <taxon>Schizosaccharomycetes</taxon>
        <taxon>Schizosaccharomycetales</taxon>
        <taxon>Schizosaccharomycetaceae</taxon>
        <taxon>Schizosaccharomyces</taxon>
    </lineage>
</organism>
<feature type="compositionally biased region" description="Basic and acidic residues" evidence="1">
    <location>
        <begin position="192"/>
        <end position="229"/>
    </location>
</feature>
<dbReference type="SUPFAM" id="SSF47923">
    <property type="entry name" value="Ypt/Rab-GAP domain of gyp1p"/>
    <property type="match status" value="2"/>
</dbReference>
<dbReference type="GeneID" id="25035309"/>
<evidence type="ECO:0000313" key="4">
    <source>
        <dbReference type="Proteomes" id="UP000015464"/>
    </source>
</evidence>
<feature type="compositionally biased region" description="Basic and acidic residues" evidence="1">
    <location>
        <begin position="151"/>
        <end position="168"/>
    </location>
</feature>
<dbReference type="InterPro" id="IPR035969">
    <property type="entry name" value="Rab-GAP_TBC_sf"/>
</dbReference>
<dbReference type="OMA" id="LFVHDAM"/>
<evidence type="ECO:0000313" key="3">
    <source>
        <dbReference type="EMBL" id="EPY50217.1"/>
    </source>
</evidence>
<protein>
    <submittedName>
        <fullName evidence="3">GTPase activating protein Gyp51</fullName>
    </submittedName>
</protein>
<feature type="compositionally biased region" description="Basic and acidic residues" evidence="1">
    <location>
        <begin position="268"/>
        <end position="280"/>
    </location>
</feature>
<keyword evidence="4" id="KW-1185">Reference proteome</keyword>
<feature type="compositionally biased region" description="Polar residues" evidence="1">
    <location>
        <begin position="434"/>
        <end position="458"/>
    </location>
</feature>
<dbReference type="HOGENOM" id="CLU_302886_0_0_1"/>
<dbReference type="PANTHER" id="PTHR47219">
    <property type="entry name" value="RAB GTPASE-ACTIVATING PROTEIN 1-LIKE"/>
    <property type="match status" value="1"/>
</dbReference>
<dbReference type="PROSITE" id="PS50086">
    <property type="entry name" value="TBC_RABGAP"/>
    <property type="match status" value="1"/>
</dbReference>
<dbReference type="InterPro" id="IPR000195">
    <property type="entry name" value="Rab-GAP-TBC_dom"/>
</dbReference>
<dbReference type="GO" id="GO:0005096">
    <property type="term" value="F:GTPase activator activity"/>
    <property type="evidence" value="ECO:0007669"/>
    <property type="project" value="TreeGrafter"/>
</dbReference>
<dbReference type="SMART" id="SM00164">
    <property type="entry name" value="TBC"/>
    <property type="match status" value="1"/>
</dbReference>
<dbReference type="GO" id="GO:0031267">
    <property type="term" value="F:small GTPase binding"/>
    <property type="evidence" value="ECO:0007669"/>
    <property type="project" value="TreeGrafter"/>
</dbReference>
<reference evidence="3 4" key="1">
    <citation type="journal article" date="2011" name="Science">
        <title>Comparative functional genomics of the fission yeasts.</title>
        <authorList>
            <person name="Rhind N."/>
            <person name="Chen Z."/>
            <person name="Yassour M."/>
            <person name="Thompson D.A."/>
            <person name="Haas B.J."/>
            <person name="Habib N."/>
            <person name="Wapinski I."/>
            <person name="Roy S."/>
            <person name="Lin M.F."/>
            <person name="Heiman D.I."/>
            <person name="Young S.K."/>
            <person name="Furuya K."/>
            <person name="Guo Y."/>
            <person name="Pidoux A."/>
            <person name="Chen H.M."/>
            <person name="Robbertse B."/>
            <person name="Goldberg J.M."/>
            <person name="Aoki K."/>
            <person name="Bayne E.H."/>
            <person name="Berlin A.M."/>
            <person name="Desjardins C.A."/>
            <person name="Dobbs E."/>
            <person name="Dukaj L."/>
            <person name="Fan L."/>
            <person name="FitzGerald M.G."/>
            <person name="French C."/>
            <person name="Gujja S."/>
            <person name="Hansen K."/>
            <person name="Keifenheim D."/>
            <person name="Levin J.Z."/>
            <person name="Mosher R.A."/>
            <person name="Mueller C.A."/>
            <person name="Pfiffner J."/>
            <person name="Priest M."/>
            <person name="Russ C."/>
            <person name="Smialowska A."/>
            <person name="Swoboda P."/>
            <person name="Sykes S.M."/>
            <person name="Vaughn M."/>
            <person name="Vengrova S."/>
            <person name="Yoder R."/>
            <person name="Zeng Q."/>
            <person name="Allshire R."/>
            <person name="Baulcombe D."/>
            <person name="Birren B.W."/>
            <person name="Brown W."/>
            <person name="Ekwall K."/>
            <person name="Kellis M."/>
            <person name="Leatherwood J."/>
            <person name="Levin H."/>
            <person name="Margalit H."/>
            <person name="Martienssen R."/>
            <person name="Nieduszynski C.A."/>
            <person name="Spatafora J.W."/>
            <person name="Friedman N."/>
            <person name="Dalgaard J.Z."/>
            <person name="Baumann P."/>
            <person name="Niki H."/>
            <person name="Regev A."/>
            <person name="Nusbaum C."/>
        </authorList>
    </citation>
    <scope>NUCLEOTIDE SEQUENCE [LARGE SCALE GENOMIC DNA]</scope>
    <source>
        <strain evidence="4">OY26 / ATCC MYA-4695 / CBS 11777 / NBRC 106824 / NRRL Y48691</strain>
    </source>
</reference>
<feature type="region of interest" description="Disordered" evidence="1">
    <location>
        <begin position="430"/>
        <end position="458"/>
    </location>
</feature>